<dbReference type="Pfam" id="PF01614">
    <property type="entry name" value="IclR_C"/>
    <property type="match status" value="1"/>
</dbReference>
<dbReference type="SUPFAM" id="SSF55781">
    <property type="entry name" value="GAF domain-like"/>
    <property type="match status" value="1"/>
</dbReference>
<dbReference type="Pfam" id="PF09339">
    <property type="entry name" value="HTH_IclR"/>
    <property type="match status" value="1"/>
</dbReference>
<dbReference type="InterPro" id="IPR050707">
    <property type="entry name" value="HTH_MetabolicPath_Reg"/>
</dbReference>
<protein>
    <submittedName>
        <fullName evidence="6">IclR family acetate operon transcriptional repressor</fullName>
    </submittedName>
</protein>
<dbReference type="Gene3D" id="1.10.10.10">
    <property type="entry name" value="Winged helix-like DNA-binding domain superfamily/Winged helix DNA-binding domain"/>
    <property type="match status" value="1"/>
</dbReference>
<organism evidence="6 7">
    <name type="scientific">Conyzicola nivalis</name>
    <dbReference type="NCBI Taxonomy" id="1477021"/>
    <lineage>
        <taxon>Bacteria</taxon>
        <taxon>Bacillati</taxon>
        <taxon>Actinomycetota</taxon>
        <taxon>Actinomycetes</taxon>
        <taxon>Micrococcales</taxon>
        <taxon>Microbacteriaceae</taxon>
        <taxon>Conyzicola</taxon>
    </lineage>
</organism>
<dbReference type="SUPFAM" id="SSF46785">
    <property type="entry name" value="Winged helix' DNA-binding domain"/>
    <property type="match status" value="1"/>
</dbReference>
<dbReference type="PANTHER" id="PTHR30136">
    <property type="entry name" value="HELIX-TURN-HELIX TRANSCRIPTIONAL REGULATOR, ICLR FAMILY"/>
    <property type="match status" value="1"/>
</dbReference>
<proteinExistence type="predicted"/>
<feature type="domain" description="HTH iclR-type" evidence="4">
    <location>
        <begin position="10"/>
        <end position="77"/>
    </location>
</feature>
<dbReference type="InterPro" id="IPR029016">
    <property type="entry name" value="GAF-like_dom_sf"/>
</dbReference>
<keyword evidence="1" id="KW-0805">Transcription regulation</keyword>
<dbReference type="PROSITE" id="PS51078">
    <property type="entry name" value="ICLR_ED"/>
    <property type="match status" value="1"/>
</dbReference>
<evidence type="ECO:0000313" key="7">
    <source>
        <dbReference type="Proteomes" id="UP001549257"/>
    </source>
</evidence>
<evidence type="ECO:0000256" key="1">
    <source>
        <dbReference type="ARBA" id="ARBA00023015"/>
    </source>
</evidence>
<evidence type="ECO:0000313" key="6">
    <source>
        <dbReference type="EMBL" id="MET4582656.1"/>
    </source>
</evidence>
<evidence type="ECO:0000256" key="3">
    <source>
        <dbReference type="ARBA" id="ARBA00023163"/>
    </source>
</evidence>
<reference evidence="6 7" key="1">
    <citation type="submission" date="2024-06" db="EMBL/GenBank/DDBJ databases">
        <title>Sorghum-associated microbial communities from plants grown in Nebraska, USA.</title>
        <authorList>
            <person name="Schachtman D."/>
        </authorList>
    </citation>
    <scope>NUCLEOTIDE SEQUENCE [LARGE SCALE GENOMIC DNA]</scope>
    <source>
        <strain evidence="6 7">2857</strain>
    </source>
</reference>
<dbReference type="InterPro" id="IPR014757">
    <property type="entry name" value="Tscrpt_reg_IclR_C"/>
</dbReference>
<feature type="domain" description="IclR-ED" evidence="5">
    <location>
        <begin position="71"/>
        <end position="260"/>
    </location>
</feature>
<dbReference type="InterPro" id="IPR036388">
    <property type="entry name" value="WH-like_DNA-bd_sf"/>
</dbReference>
<keyword evidence="3" id="KW-0804">Transcription</keyword>
<dbReference type="PANTHER" id="PTHR30136:SF24">
    <property type="entry name" value="HTH-TYPE TRANSCRIPTIONAL REPRESSOR ALLR"/>
    <property type="match status" value="1"/>
</dbReference>
<comment type="caution">
    <text evidence="6">The sequence shown here is derived from an EMBL/GenBank/DDBJ whole genome shotgun (WGS) entry which is preliminary data.</text>
</comment>
<dbReference type="EMBL" id="JBEPSJ010000002">
    <property type="protein sequence ID" value="MET4582656.1"/>
    <property type="molecule type" value="Genomic_DNA"/>
</dbReference>
<dbReference type="InterPro" id="IPR036390">
    <property type="entry name" value="WH_DNA-bd_sf"/>
</dbReference>
<dbReference type="Proteomes" id="UP001549257">
    <property type="component" value="Unassembled WGS sequence"/>
</dbReference>
<evidence type="ECO:0000259" key="4">
    <source>
        <dbReference type="PROSITE" id="PS51077"/>
    </source>
</evidence>
<evidence type="ECO:0000259" key="5">
    <source>
        <dbReference type="PROSITE" id="PS51078"/>
    </source>
</evidence>
<dbReference type="RefSeq" id="WP_354024834.1">
    <property type="nucleotide sequence ID" value="NZ_JBEPSJ010000002.1"/>
</dbReference>
<dbReference type="SMART" id="SM00346">
    <property type="entry name" value="HTH_ICLR"/>
    <property type="match status" value="1"/>
</dbReference>
<evidence type="ECO:0000256" key="2">
    <source>
        <dbReference type="ARBA" id="ARBA00023125"/>
    </source>
</evidence>
<dbReference type="InterPro" id="IPR005471">
    <property type="entry name" value="Tscrpt_reg_IclR_N"/>
</dbReference>
<accession>A0ABV2QNP5</accession>
<keyword evidence="7" id="KW-1185">Reference proteome</keyword>
<dbReference type="Gene3D" id="3.30.450.40">
    <property type="match status" value="1"/>
</dbReference>
<gene>
    <name evidence="6" type="ORF">ABIE21_002166</name>
</gene>
<keyword evidence="2" id="KW-0238">DNA-binding</keyword>
<name>A0ABV2QNP5_9MICO</name>
<dbReference type="PROSITE" id="PS51077">
    <property type="entry name" value="HTH_ICLR"/>
    <property type="match status" value="1"/>
</dbReference>
<sequence>MQTSDPSAAVSVIERMTAVLDAFSAADDRIGVNEIARRSGLPKSTASRLVSSLVRHGYLERQGHSVSVGLKLFELGKLSGQPNELRSLALPTMADLRNATRQTVHLSVLEGTEVVYIGILPGLDSSALLSRVGGRLPAYATGAGKALLAFSSAEVVERVIERGFVAYQPGTITNAGSLLRELEAIRRTRLAYSNAEAGPGVTGAASPILTADARAVAALSVSGRIGGFDPQKVGSAVHLAALHLGRLSNAATLGRPQRGSERGV</sequence>